<feature type="compositionally biased region" description="Basic and acidic residues" evidence="1">
    <location>
        <begin position="393"/>
        <end position="409"/>
    </location>
</feature>
<keyword evidence="3" id="KW-1185">Reference proteome</keyword>
<dbReference type="Proteomes" id="UP000799764">
    <property type="component" value="Unassembled WGS sequence"/>
</dbReference>
<feature type="region of interest" description="Disordered" evidence="1">
    <location>
        <begin position="100"/>
        <end position="157"/>
    </location>
</feature>
<accession>A0A9P4UAT1</accession>
<feature type="region of interest" description="Disordered" evidence="1">
    <location>
        <begin position="358"/>
        <end position="409"/>
    </location>
</feature>
<comment type="caution">
    <text evidence="2">The sequence shown here is derived from an EMBL/GenBank/DDBJ whole genome shotgun (WGS) entry which is preliminary data.</text>
</comment>
<proteinExistence type="predicted"/>
<evidence type="ECO:0008006" key="4">
    <source>
        <dbReference type="Google" id="ProtNLM"/>
    </source>
</evidence>
<evidence type="ECO:0000313" key="3">
    <source>
        <dbReference type="Proteomes" id="UP000799764"/>
    </source>
</evidence>
<dbReference type="OrthoDB" id="4738706at2759"/>
<organism evidence="2 3">
    <name type="scientific">Karstenula rhodostoma CBS 690.94</name>
    <dbReference type="NCBI Taxonomy" id="1392251"/>
    <lineage>
        <taxon>Eukaryota</taxon>
        <taxon>Fungi</taxon>
        <taxon>Dikarya</taxon>
        <taxon>Ascomycota</taxon>
        <taxon>Pezizomycotina</taxon>
        <taxon>Dothideomycetes</taxon>
        <taxon>Pleosporomycetidae</taxon>
        <taxon>Pleosporales</taxon>
        <taxon>Massarineae</taxon>
        <taxon>Didymosphaeriaceae</taxon>
        <taxon>Karstenula</taxon>
    </lineage>
</organism>
<sequence>MAATEIVHSAVQNYSYYRHFPSGFSSRPDALHGRGTPGQLSMVLLPMRITSAFSKGVDEIDELCIVETEEATPFVVFTLASATPNGQRVAEFEFDHSHLRESSPIYPRTKSNDATGDTTNTIDVDRSLTTQEEERSELSCDDDHPGTSPLTDKSHDAGRGEDNIFACPFFKNNSHRWKNVQSCTQPYTLSRLKQHLTGSGRPHTLHECATCLTCFADTQSLQAHENEAVCSDVPQYYPAEGVGRRLSEQFEKQPRGPRPATYHKDRVIVWEKWYSTLFGTAEPIPSYNFGRSSDPSLQHMYRQRLRLTLLRPVHMSHKMKALDRHWESQKEVEMLILKRLIGEDVIEQVETARCQLNSAKRKPSGCKEREQAQVSRRRTSRTSAIRNISNKSSLKEHQPGRPEHALERDRGLDAMNDELEGPSMLDTSYQPFQTTEPWPPATLATFPANARISAFSITGHDNGSCDPHNDSQLSTFPCGDWPMPEDNFLPTKANVFDGLLPFNPNPSSIGTQLAVQLEGVAATEMASGLCWDKRLLSTADRLALLPSYSNTLFPSADPGSWTMSEGFDGGPSGDS</sequence>
<reference evidence="2" key="1">
    <citation type="journal article" date="2020" name="Stud. Mycol.">
        <title>101 Dothideomycetes genomes: a test case for predicting lifestyles and emergence of pathogens.</title>
        <authorList>
            <person name="Haridas S."/>
            <person name="Albert R."/>
            <person name="Binder M."/>
            <person name="Bloem J."/>
            <person name="Labutti K."/>
            <person name="Salamov A."/>
            <person name="Andreopoulos B."/>
            <person name="Baker S."/>
            <person name="Barry K."/>
            <person name="Bills G."/>
            <person name="Bluhm B."/>
            <person name="Cannon C."/>
            <person name="Castanera R."/>
            <person name="Culley D."/>
            <person name="Daum C."/>
            <person name="Ezra D."/>
            <person name="Gonzalez J."/>
            <person name="Henrissat B."/>
            <person name="Kuo A."/>
            <person name="Liang C."/>
            <person name="Lipzen A."/>
            <person name="Lutzoni F."/>
            <person name="Magnuson J."/>
            <person name="Mondo S."/>
            <person name="Nolan M."/>
            <person name="Ohm R."/>
            <person name="Pangilinan J."/>
            <person name="Park H.-J."/>
            <person name="Ramirez L."/>
            <person name="Alfaro M."/>
            <person name="Sun H."/>
            <person name="Tritt A."/>
            <person name="Yoshinaga Y."/>
            <person name="Zwiers L.-H."/>
            <person name="Turgeon B."/>
            <person name="Goodwin S."/>
            <person name="Spatafora J."/>
            <person name="Crous P."/>
            <person name="Grigoriev I."/>
        </authorList>
    </citation>
    <scope>NUCLEOTIDE SEQUENCE</scope>
    <source>
        <strain evidence="2">CBS 690.94</strain>
    </source>
</reference>
<gene>
    <name evidence="2" type="ORF">P171DRAFT_444972</name>
</gene>
<evidence type="ECO:0000313" key="2">
    <source>
        <dbReference type="EMBL" id="KAF2443570.1"/>
    </source>
</evidence>
<dbReference type="EMBL" id="MU001502">
    <property type="protein sequence ID" value="KAF2443570.1"/>
    <property type="molecule type" value="Genomic_DNA"/>
</dbReference>
<name>A0A9P4UAT1_9PLEO</name>
<feature type="compositionally biased region" description="Basic and acidic residues" evidence="1">
    <location>
        <begin position="132"/>
        <end position="145"/>
    </location>
</feature>
<dbReference type="PANTHER" id="PTHR38166:SF1">
    <property type="entry name" value="C2H2-TYPE DOMAIN-CONTAINING PROTEIN"/>
    <property type="match status" value="1"/>
</dbReference>
<protein>
    <recommendedName>
        <fullName evidence="4">C2H2-type domain-containing protein</fullName>
    </recommendedName>
</protein>
<evidence type="ECO:0000256" key="1">
    <source>
        <dbReference type="SAM" id="MobiDB-lite"/>
    </source>
</evidence>
<dbReference type="PANTHER" id="PTHR38166">
    <property type="entry name" value="C2H2-TYPE DOMAIN-CONTAINING PROTEIN-RELATED"/>
    <property type="match status" value="1"/>
</dbReference>
<dbReference type="AlphaFoldDB" id="A0A9P4UAT1"/>
<feature type="compositionally biased region" description="Polar residues" evidence="1">
    <location>
        <begin position="112"/>
        <end position="130"/>
    </location>
</feature>